<evidence type="ECO:0000313" key="2">
    <source>
        <dbReference type="EMBL" id="CAE7741639.1"/>
    </source>
</evidence>
<keyword evidence="3" id="KW-1185">Reference proteome</keyword>
<dbReference type="Proteomes" id="UP000649617">
    <property type="component" value="Unassembled WGS sequence"/>
</dbReference>
<organism evidence="2 3">
    <name type="scientific">Symbiodinium pilosum</name>
    <name type="common">Dinoflagellate</name>
    <dbReference type="NCBI Taxonomy" id="2952"/>
    <lineage>
        <taxon>Eukaryota</taxon>
        <taxon>Sar</taxon>
        <taxon>Alveolata</taxon>
        <taxon>Dinophyceae</taxon>
        <taxon>Suessiales</taxon>
        <taxon>Symbiodiniaceae</taxon>
        <taxon>Symbiodinium</taxon>
    </lineage>
</organism>
<feature type="region of interest" description="Disordered" evidence="1">
    <location>
        <begin position="148"/>
        <end position="176"/>
    </location>
</feature>
<name>A0A812XFF4_SYMPI</name>
<proteinExistence type="predicted"/>
<feature type="compositionally biased region" description="Low complexity" evidence="1">
    <location>
        <begin position="60"/>
        <end position="69"/>
    </location>
</feature>
<protein>
    <submittedName>
        <fullName evidence="2">Uncharacterized protein</fullName>
    </submittedName>
</protein>
<feature type="compositionally biased region" description="Basic and acidic residues" evidence="1">
    <location>
        <begin position="167"/>
        <end position="176"/>
    </location>
</feature>
<accession>A0A812XFF4</accession>
<sequence>MSDELDMAFRTIAEAGDDEVVAGASRLREPTRKRLIKLFVDAKSDDDTSKRWKSTYLLDSQGSKESQSSGKRKQKGGDTETQIPDTGLVFCPWGTRMGGRGRWAQTVKQFFCVVACMHCHEEACNKRMNSDMDGHWPHFCRGCKPVGSSDPSITNPGSQKAAAVRQTADRQDKLGS</sequence>
<evidence type="ECO:0000313" key="3">
    <source>
        <dbReference type="Proteomes" id="UP000649617"/>
    </source>
</evidence>
<comment type="caution">
    <text evidence="2">The sequence shown here is derived from an EMBL/GenBank/DDBJ whole genome shotgun (WGS) entry which is preliminary data.</text>
</comment>
<dbReference type="OrthoDB" id="10603931at2759"/>
<dbReference type="AlphaFoldDB" id="A0A812XFF4"/>
<feature type="compositionally biased region" description="Polar residues" evidence="1">
    <location>
        <begin position="149"/>
        <end position="158"/>
    </location>
</feature>
<reference evidence="2" key="1">
    <citation type="submission" date="2021-02" db="EMBL/GenBank/DDBJ databases">
        <authorList>
            <person name="Dougan E. K."/>
            <person name="Rhodes N."/>
            <person name="Thang M."/>
            <person name="Chan C."/>
        </authorList>
    </citation>
    <scope>NUCLEOTIDE SEQUENCE</scope>
</reference>
<gene>
    <name evidence="2" type="ORF">SPIL2461_LOCUS21348</name>
</gene>
<dbReference type="EMBL" id="CAJNIZ010046169">
    <property type="protein sequence ID" value="CAE7741639.1"/>
    <property type="molecule type" value="Genomic_DNA"/>
</dbReference>
<feature type="region of interest" description="Disordered" evidence="1">
    <location>
        <begin position="59"/>
        <end position="83"/>
    </location>
</feature>
<evidence type="ECO:0000256" key="1">
    <source>
        <dbReference type="SAM" id="MobiDB-lite"/>
    </source>
</evidence>